<name>A0A286UQ48_9AGAM</name>
<proteinExistence type="predicted"/>
<sequence length="323" mass="35776">MGPHITNKKPFSNSAEKATPSSAPVSTLAAQKFMARPKLQSKQSQINTNTLVVENSDLPAPESGTSLSDPLPHGRSLSLDSNLLSRPATSASVRASPTDRVQSPNPSPVAERQLKSHLKAGGLSVEVSSKTVTLSNDPSPDLNHFVWGCNHSINKCRWTTIFEPQDKSMKKRHLLRKLVARSSKQKQEVPVPRIWTGKSVEHAVYKAIYDVLADFLGHIDVEIKMIADEITGIEKAIKDIAQNNEPQGGNNGRYGGLDIKTLKNELIILRKRLDSRINMREGTVTNRFIAKKKRDNVKVKDSLWSETDDDFKIEVKEISSISK</sequence>
<evidence type="ECO:0000256" key="1">
    <source>
        <dbReference type="SAM" id="MobiDB-lite"/>
    </source>
</evidence>
<feature type="compositionally biased region" description="Low complexity" evidence="1">
    <location>
        <begin position="76"/>
        <end position="85"/>
    </location>
</feature>
<dbReference type="AlphaFoldDB" id="A0A286UQ48"/>
<gene>
    <name evidence="2" type="ORF">PNOK_0159100</name>
</gene>
<feature type="compositionally biased region" description="Polar residues" evidence="1">
    <location>
        <begin position="9"/>
        <end position="25"/>
    </location>
</feature>
<accession>A0A286UQ48</accession>
<comment type="caution">
    <text evidence="2">The sequence shown here is derived from an EMBL/GenBank/DDBJ whole genome shotgun (WGS) entry which is preliminary data.</text>
</comment>
<dbReference type="InParanoid" id="A0A286UQ48"/>
<keyword evidence="3" id="KW-1185">Reference proteome</keyword>
<reference evidence="2 3" key="1">
    <citation type="journal article" date="2017" name="Mol. Ecol.">
        <title>Comparative and population genomic landscape of Phellinus noxius: A hypervariable fungus causing root rot in trees.</title>
        <authorList>
            <person name="Chung C.L."/>
            <person name="Lee T.J."/>
            <person name="Akiba M."/>
            <person name="Lee H.H."/>
            <person name="Kuo T.H."/>
            <person name="Liu D."/>
            <person name="Ke H.M."/>
            <person name="Yokoi T."/>
            <person name="Roa M.B."/>
            <person name="Lu M.J."/>
            <person name="Chang Y.Y."/>
            <person name="Ann P.J."/>
            <person name="Tsai J.N."/>
            <person name="Chen C.Y."/>
            <person name="Tzean S.S."/>
            <person name="Ota Y."/>
            <person name="Hattori T."/>
            <person name="Sahashi N."/>
            <person name="Liou R.F."/>
            <person name="Kikuchi T."/>
            <person name="Tsai I.J."/>
        </authorList>
    </citation>
    <scope>NUCLEOTIDE SEQUENCE [LARGE SCALE GENOMIC DNA]</scope>
    <source>
        <strain evidence="2 3">FFPRI411160</strain>
    </source>
</reference>
<dbReference type="EMBL" id="NBII01000002">
    <property type="protein sequence ID" value="PAV21634.1"/>
    <property type="molecule type" value="Genomic_DNA"/>
</dbReference>
<feature type="region of interest" description="Disordered" evidence="1">
    <location>
        <begin position="53"/>
        <end position="112"/>
    </location>
</feature>
<feature type="compositionally biased region" description="Polar residues" evidence="1">
    <location>
        <begin position="87"/>
        <end position="104"/>
    </location>
</feature>
<dbReference type="Proteomes" id="UP000217199">
    <property type="component" value="Unassembled WGS sequence"/>
</dbReference>
<protein>
    <submittedName>
        <fullName evidence="2">Uncharacterized protein</fullName>
    </submittedName>
</protein>
<evidence type="ECO:0000313" key="3">
    <source>
        <dbReference type="Proteomes" id="UP000217199"/>
    </source>
</evidence>
<feature type="region of interest" description="Disordered" evidence="1">
    <location>
        <begin position="1"/>
        <end position="25"/>
    </location>
</feature>
<organism evidence="2 3">
    <name type="scientific">Pyrrhoderma noxium</name>
    <dbReference type="NCBI Taxonomy" id="2282107"/>
    <lineage>
        <taxon>Eukaryota</taxon>
        <taxon>Fungi</taxon>
        <taxon>Dikarya</taxon>
        <taxon>Basidiomycota</taxon>
        <taxon>Agaricomycotina</taxon>
        <taxon>Agaricomycetes</taxon>
        <taxon>Hymenochaetales</taxon>
        <taxon>Hymenochaetaceae</taxon>
        <taxon>Pyrrhoderma</taxon>
    </lineage>
</organism>
<evidence type="ECO:0000313" key="2">
    <source>
        <dbReference type="EMBL" id="PAV21634.1"/>
    </source>
</evidence>